<dbReference type="EMBL" id="KE361635">
    <property type="protein sequence ID" value="EPQ28426.1"/>
    <property type="molecule type" value="Genomic_DNA"/>
</dbReference>
<dbReference type="InterPro" id="IPR036291">
    <property type="entry name" value="NAD(P)-bd_dom_sf"/>
</dbReference>
<dbReference type="AlphaFoldDB" id="A0A061HCV1"/>
<dbReference type="HOGENOM" id="CLU_045030_0_0_1"/>
<proteinExistence type="predicted"/>
<evidence type="ECO:0000313" key="2">
    <source>
        <dbReference type="Proteomes" id="UP000053664"/>
    </source>
</evidence>
<dbReference type="OrthoDB" id="16464at2759"/>
<dbReference type="KEGG" id="pfp:PFL1_04252"/>
<name>A0A061HCV1_9BASI</name>
<gene>
    <name evidence="1" type="ORF">PFL1_04252</name>
</gene>
<dbReference type="Gene3D" id="3.40.50.720">
    <property type="entry name" value="NAD(P)-binding Rossmann-like Domain"/>
    <property type="match status" value="1"/>
</dbReference>
<protein>
    <recommendedName>
        <fullName evidence="3">NAD-dependent epimerase/dehydratase domain-containing protein</fullName>
    </recommendedName>
</protein>
<sequence length="436" mass="48623">MSELPPQVSVLILGGLVHLARPLVCFLVNSDKDPAWSGPRISHIRIADKFLVAPGASTTHVDPETMQALEDPRVEYRQVNLNIAANVEKVYDNPNGGSYDIVFDFTGEGVLPIILPEELLIERTVKLAHALACESRRRNVRAHIRDTNCFMTVSPDAAPAKEGDVPKPKTIRSYWWYEAERAVASVEGLNLAILRPAQVMGPHLYHSAATARFMIGKLYQWTSEPMKWLWGPDLRIHTLWSTDWCRAAWGVAQWVSQRDRRACDDEAGEKLPPVQMKDKVQATLREKVGQGCCPRDATPTAPVFNVVDDEDMTQGKLIKIVGEYYKIEVGFVNAAINAWAKLNFSSVVDEVNERHAAIVEDVFLKYANRGTHLTSFQDPEALANRAIALDGSKIQRVIGWRPTVRIGTEQLQEMMDAWVRSGAIPEALAKATGPNQ</sequence>
<dbReference type="eggNOG" id="KOG1430">
    <property type="taxonomic scope" value="Eukaryota"/>
</dbReference>
<dbReference type="PANTHER" id="PTHR43245:SF11">
    <property type="entry name" value="LD23561P"/>
    <property type="match status" value="1"/>
</dbReference>
<dbReference type="PANTHER" id="PTHR43245">
    <property type="entry name" value="BIFUNCTIONAL POLYMYXIN RESISTANCE PROTEIN ARNA"/>
    <property type="match status" value="1"/>
</dbReference>
<dbReference type="InterPro" id="IPR050177">
    <property type="entry name" value="Lipid_A_modif_metabolic_enz"/>
</dbReference>
<dbReference type="GeneID" id="19318358"/>
<accession>A0A061HCV1</accession>
<dbReference type="SUPFAM" id="SSF51735">
    <property type="entry name" value="NAD(P)-binding Rossmann-fold domains"/>
    <property type="match status" value="1"/>
</dbReference>
<organism evidence="1 2">
    <name type="scientific">Pseudozyma flocculosa PF-1</name>
    <dbReference type="NCBI Taxonomy" id="1277687"/>
    <lineage>
        <taxon>Eukaryota</taxon>
        <taxon>Fungi</taxon>
        <taxon>Dikarya</taxon>
        <taxon>Basidiomycota</taxon>
        <taxon>Ustilaginomycotina</taxon>
        <taxon>Ustilaginomycetes</taxon>
        <taxon>Ustilaginales</taxon>
        <taxon>Ustilaginaceae</taxon>
        <taxon>Pseudozyma</taxon>
    </lineage>
</organism>
<dbReference type="Proteomes" id="UP000053664">
    <property type="component" value="Unassembled WGS sequence"/>
</dbReference>
<evidence type="ECO:0008006" key="3">
    <source>
        <dbReference type="Google" id="ProtNLM"/>
    </source>
</evidence>
<reference evidence="1 2" key="1">
    <citation type="journal article" date="2013" name="Plant Cell">
        <title>The transition from a phytopathogenic smut ancestor to an anamorphic biocontrol agent deciphered by comparative whole-genome analysis.</title>
        <authorList>
            <person name="Lefebvre F."/>
            <person name="Joly D.L."/>
            <person name="Labbe C."/>
            <person name="Teichmann B."/>
            <person name="Linning R."/>
            <person name="Belzile F."/>
            <person name="Bakkeren G."/>
            <person name="Belanger R.R."/>
        </authorList>
    </citation>
    <scope>NUCLEOTIDE SEQUENCE [LARGE SCALE GENOMIC DNA]</scope>
    <source>
        <strain evidence="1 2">PF-1</strain>
    </source>
</reference>
<evidence type="ECO:0000313" key="1">
    <source>
        <dbReference type="EMBL" id="EPQ28426.1"/>
    </source>
</evidence>
<dbReference type="RefSeq" id="XP_007879966.1">
    <property type="nucleotide sequence ID" value="XM_007881775.1"/>
</dbReference>